<feature type="region of interest" description="Disordered" evidence="1">
    <location>
        <begin position="38"/>
        <end position="61"/>
    </location>
</feature>
<reference evidence="3 4" key="1">
    <citation type="submission" date="2018-01" db="EMBL/GenBank/DDBJ databases">
        <title>Whole genome sequence of Melissococcus plutonius DAT561.</title>
        <authorList>
            <person name="Okumura K."/>
            <person name="Takamatsu D."/>
            <person name="Okura M."/>
        </authorList>
    </citation>
    <scope>NUCLEOTIDE SEQUENCE [LARGE SCALE GENOMIC DNA]</scope>
    <source>
        <strain evidence="3 4">DAT561</strain>
    </source>
</reference>
<dbReference type="AlphaFoldDB" id="A0A2Z5Y0A2"/>
<dbReference type="Proteomes" id="UP000269226">
    <property type="component" value="Chromosome"/>
</dbReference>
<sequence>MKKQFAVSMVGLTLLGMSIGTKNVQAENTTATVANSKSTVTLKAPTEPSGPNPPIVDPTDPTDPTGQKGILTLDAVSSFDFGTIALDGKAVSTSSIVKKNDKDVPYKQGLQVTDKRGTGAGWKVTVGLSDFKGENNHLLKGATVEFPVGKLHTNNGNDDHSPTSSAITLQVNGGAQTILTANKDTGMGSWYDEFEDPTTVKLNVPGGQYADNYTANLNWTLTDTPA</sequence>
<proteinExistence type="predicted"/>
<dbReference type="RefSeq" id="WP_126347176.1">
    <property type="nucleotide sequence ID" value="NZ_AP018492.1"/>
</dbReference>
<evidence type="ECO:0000313" key="4">
    <source>
        <dbReference type="Proteomes" id="UP000269226"/>
    </source>
</evidence>
<feature type="domain" description="WxL" evidence="2">
    <location>
        <begin position="31"/>
        <end position="225"/>
    </location>
</feature>
<evidence type="ECO:0000259" key="2">
    <source>
        <dbReference type="Pfam" id="PF13731"/>
    </source>
</evidence>
<gene>
    <name evidence="3" type="ORF">DAT561_0076</name>
</gene>
<dbReference type="InterPro" id="IPR027994">
    <property type="entry name" value="WxL_dom"/>
</dbReference>
<dbReference type="GeneID" id="57042646"/>
<dbReference type="EMBL" id="AP018492">
    <property type="protein sequence ID" value="BBC60245.1"/>
    <property type="molecule type" value="Genomic_DNA"/>
</dbReference>
<protein>
    <submittedName>
        <fullName evidence="3">Extracellular protein</fullName>
    </submittedName>
</protein>
<organism evidence="3 4">
    <name type="scientific">Melissococcus plutonius</name>
    <dbReference type="NCBI Taxonomy" id="33970"/>
    <lineage>
        <taxon>Bacteria</taxon>
        <taxon>Bacillati</taxon>
        <taxon>Bacillota</taxon>
        <taxon>Bacilli</taxon>
        <taxon>Lactobacillales</taxon>
        <taxon>Enterococcaceae</taxon>
        <taxon>Melissococcus</taxon>
    </lineage>
</organism>
<evidence type="ECO:0000313" key="3">
    <source>
        <dbReference type="EMBL" id="BBC60245.1"/>
    </source>
</evidence>
<dbReference type="Pfam" id="PF13731">
    <property type="entry name" value="WxL"/>
    <property type="match status" value="1"/>
</dbReference>
<evidence type="ECO:0000256" key="1">
    <source>
        <dbReference type="SAM" id="MobiDB-lite"/>
    </source>
</evidence>
<accession>A0A2Z5Y0A2</accession>
<name>A0A2Z5Y0A2_9ENTE</name>